<comment type="cofactor">
    <cofactor evidence="1 12">
        <name>heme</name>
        <dbReference type="ChEBI" id="CHEBI:30413"/>
    </cofactor>
</comment>
<comment type="caution">
    <text evidence="15">The sequence shown here is derived from an EMBL/GenBank/DDBJ whole genome shotgun (WGS) entry which is preliminary data.</text>
</comment>
<proteinExistence type="inferred from homology"/>
<dbReference type="Pfam" id="PF00067">
    <property type="entry name" value="p450"/>
    <property type="match status" value="1"/>
</dbReference>
<evidence type="ECO:0000256" key="12">
    <source>
        <dbReference type="PIRSR" id="PIRSR602401-1"/>
    </source>
</evidence>
<keyword evidence="16" id="KW-1185">Reference proteome</keyword>
<dbReference type="Gene3D" id="1.10.630.10">
    <property type="entry name" value="Cytochrome P450"/>
    <property type="match status" value="1"/>
</dbReference>
<evidence type="ECO:0000256" key="11">
    <source>
        <dbReference type="ARBA" id="ARBA00023136"/>
    </source>
</evidence>
<sequence length="502" mass="56839">MTGLIQLHSIRDISGLASLSAAVIGLCIIYAVGSVCYNVFFHPLAAYPGPKLAAASRIWYCFYALQGRVPFVLSELHKKYGDVIRIAPDELSYTAVEGWNQIYGHRPGKPEITKDRLFYSTFASGPHSLITADRSRHGHLRKQLSYGFSEKALRGQEHLIRSYADLVVDRLKATCKGGSAPVDMFFTFDTMGGLVFGEPFGCIENSDWHPLVRIVFDSVKFGTFVRCANHFPFLTMIVRSLAIPGDLKRRRKDQRRMTKEKTDYRKSLETENADLISGLLKEDSGATDDEYRSTSETLIIAGGETTATLLSGVTYYLLKNPNCMKRVVAEIRSSFTSADEINVVSVNKLNYLLACLNEALRVYPPASDGFPRNTGPHTEMICGKAVPPNTVIRMTQYATYHSPSNFVRPDEFLPERWLDEENNKESEFSQDKKSALQPFHVGPRNCLGRNLAYFEMRLLMAMLLWNFDMELLPESEDWIDHPIYLLWEKPQLMVRLTPRSDI</sequence>
<evidence type="ECO:0000313" key="15">
    <source>
        <dbReference type="EMBL" id="KAF2103452.1"/>
    </source>
</evidence>
<reference evidence="15" key="1">
    <citation type="journal article" date="2020" name="Stud. Mycol.">
        <title>101 Dothideomycetes genomes: a test case for predicting lifestyles and emergence of pathogens.</title>
        <authorList>
            <person name="Haridas S."/>
            <person name="Albert R."/>
            <person name="Binder M."/>
            <person name="Bloem J."/>
            <person name="Labutti K."/>
            <person name="Salamov A."/>
            <person name="Andreopoulos B."/>
            <person name="Baker S."/>
            <person name="Barry K."/>
            <person name="Bills G."/>
            <person name="Bluhm B."/>
            <person name="Cannon C."/>
            <person name="Castanera R."/>
            <person name="Culley D."/>
            <person name="Daum C."/>
            <person name="Ezra D."/>
            <person name="Gonzalez J."/>
            <person name="Henrissat B."/>
            <person name="Kuo A."/>
            <person name="Liang C."/>
            <person name="Lipzen A."/>
            <person name="Lutzoni F."/>
            <person name="Magnuson J."/>
            <person name="Mondo S."/>
            <person name="Nolan M."/>
            <person name="Ohm R."/>
            <person name="Pangilinan J."/>
            <person name="Park H.-J."/>
            <person name="Ramirez L."/>
            <person name="Alfaro M."/>
            <person name="Sun H."/>
            <person name="Tritt A."/>
            <person name="Yoshinaga Y."/>
            <person name="Zwiers L.-H."/>
            <person name="Turgeon B."/>
            <person name="Goodwin S."/>
            <person name="Spatafora J."/>
            <person name="Crous P."/>
            <person name="Grigoriev I."/>
        </authorList>
    </citation>
    <scope>NUCLEOTIDE SEQUENCE</scope>
    <source>
        <strain evidence="15">CBS 133067</strain>
    </source>
</reference>
<feature type="binding site" description="axial binding residue" evidence="12">
    <location>
        <position position="446"/>
    </location>
    <ligand>
        <name>heme</name>
        <dbReference type="ChEBI" id="CHEBI:30413"/>
    </ligand>
    <ligandPart>
        <name>Fe</name>
        <dbReference type="ChEBI" id="CHEBI:18248"/>
    </ligandPart>
</feature>
<evidence type="ECO:0000256" key="1">
    <source>
        <dbReference type="ARBA" id="ARBA00001971"/>
    </source>
</evidence>
<name>A0A9P4MDG9_9PEZI</name>
<organism evidence="15 16">
    <name type="scientific">Rhizodiscina lignyota</name>
    <dbReference type="NCBI Taxonomy" id="1504668"/>
    <lineage>
        <taxon>Eukaryota</taxon>
        <taxon>Fungi</taxon>
        <taxon>Dikarya</taxon>
        <taxon>Ascomycota</taxon>
        <taxon>Pezizomycotina</taxon>
        <taxon>Dothideomycetes</taxon>
        <taxon>Pleosporomycetidae</taxon>
        <taxon>Aulographales</taxon>
        <taxon>Rhizodiscinaceae</taxon>
        <taxon>Rhizodiscina</taxon>
    </lineage>
</organism>
<dbReference type="GO" id="GO:0005506">
    <property type="term" value="F:iron ion binding"/>
    <property type="evidence" value="ECO:0007669"/>
    <property type="project" value="InterPro"/>
</dbReference>
<keyword evidence="9 12" id="KW-0408">Iron</keyword>
<keyword evidence="10 13" id="KW-0503">Monooxygenase</keyword>
<evidence type="ECO:0000256" key="7">
    <source>
        <dbReference type="ARBA" id="ARBA00022989"/>
    </source>
</evidence>
<dbReference type="EMBL" id="ML978122">
    <property type="protein sequence ID" value="KAF2103452.1"/>
    <property type="molecule type" value="Genomic_DNA"/>
</dbReference>
<evidence type="ECO:0000256" key="5">
    <source>
        <dbReference type="ARBA" id="ARBA00022692"/>
    </source>
</evidence>
<dbReference type="Proteomes" id="UP000799772">
    <property type="component" value="Unassembled WGS sequence"/>
</dbReference>
<dbReference type="FunFam" id="1.10.630.10:FF:000047">
    <property type="entry name" value="Cytochrome P450 monooxygenase"/>
    <property type="match status" value="1"/>
</dbReference>
<evidence type="ECO:0000256" key="14">
    <source>
        <dbReference type="SAM" id="Phobius"/>
    </source>
</evidence>
<dbReference type="InterPro" id="IPR002401">
    <property type="entry name" value="Cyt_P450_E_grp-I"/>
</dbReference>
<dbReference type="PANTHER" id="PTHR24305:SF230">
    <property type="entry name" value="P450, PUTATIVE (EUROFUNG)-RELATED"/>
    <property type="match status" value="1"/>
</dbReference>
<dbReference type="GO" id="GO:0009403">
    <property type="term" value="P:toxin biosynthetic process"/>
    <property type="evidence" value="ECO:0007669"/>
    <property type="project" value="UniProtKB-ARBA"/>
</dbReference>
<dbReference type="SUPFAM" id="SSF48264">
    <property type="entry name" value="Cytochrome P450"/>
    <property type="match status" value="1"/>
</dbReference>
<evidence type="ECO:0000256" key="9">
    <source>
        <dbReference type="ARBA" id="ARBA00023004"/>
    </source>
</evidence>
<protein>
    <submittedName>
        <fullName evidence="15">Cytochrome P450</fullName>
    </submittedName>
</protein>
<evidence type="ECO:0000256" key="2">
    <source>
        <dbReference type="ARBA" id="ARBA00004167"/>
    </source>
</evidence>
<accession>A0A9P4MDG9</accession>
<keyword evidence="7 14" id="KW-1133">Transmembrane helix</keyword>
<dbReference type="PROSITE" id="PS00086">
    <property type="entry name" value="CYTOCHROME_P450"/>
    <property type="match status" value="1"/>
</dbReference>
<evidence type="ECO:0000256" key="13">
    <source>
        <dbReference type="RuleBase" id="RU000461"/>
    </source>
</evidence>
<dbReference type="InterPro" id="IPR001128">
    <property type="entry name" value="Cyt_P450"/>
</dbReference>
<dbReference type="InterPro" id="IPR050121">
    <property type="entry name" value="Cytochrome_P450_monoxygenase"/>
</dbReference>
<evidence type="ECO:0000256" key="4">
    <source>
        <dbReference type="ARBA" id="ARBA00022617"/>
    </source>
</evidence>
<gene>
    <name evidence="15" type="ORF">NA57DRAFT_72428</name>
</gene>
<evidence type="ECO:0000256" key="6">
    <source>
        <dbReference type="ARBA" id="ARBA00022723"/>
    </source>
</evidence>
<keyword evidence="5 14" id="KW-0812">Transmembrane</keyword>
<comment type="subcellular location">
    <subcellularLocation>
        <location evidence="2">Membrane</location>
        <topology evidence="2">Single-pass membrane protein</topology>
    </subcellularLocation>
</comment>
<dbReference type="GO" id="GO:0016020">
    <property type="term" value="C:membrane"/>
    <property type="evidence" value="ECO:0007669"/>
    <property type="project" value="UniProtKB-SubCell"/>
</dbReference>
<evidence type="ECO:0000313" key="16">
    <source>
        <dbReference type="Proteomes" id="UP000799772"/>
    </source>
</evidence>
<dbReference type="PRINTS" id="PR00463">
    <property type="entry name" value="EP450I"/>
</dbReference>
<feature type="transmembrane region" description="Helical" evidence="14">
    <location>
        <begin position="12"/>
        <end position="33"/>
    </location>
</feature>
<keyword evidence="6 12" id="KW-0479">Metal-binding</keyword>
<evidence type="ECO:0000256" key="3">
    <source>
        <dbReference type="ARBA" id="ARBA00010617"/>
    </source>
</evidence>
<dbReference type="PRINTS" id="PR00385">
    <property type="entry name" value="P450"/>
</dbReference>
<dbReference type="InterPro" id="IPR017972">
    <property type="entry name" value="Cyt_P450_CS"/>
</dbReference>
<dbReference type="AlphaFoldDB" id="A0A9P4MDG9"/>
<dbReference type="OrthoDB" id="1470350at2759"/>
<dbReference type="GO" id="GO:0016705">
    <property type="term" value="F:oxidoreductase activity, acting on paired donors, with incorporation or reduction of molecular oxygen"/>
    <property type="evidence" value="ECO:0007669"/>
    <property type="project" value="InterPro"/>
</dbReference>
<dbReference type="CDD" id="cd11058">
    <property type="entry name" value="CYP60B-like"/>
    <property type="match status" value="1"/>
</dbReference>
<keyword evidence="4 12" id="KW-0349">Heme</keyword>
<evidence type="ECO:0000256" key="10">
    <source>
        <dbReference type="ARBA" id="ARBA00023033"/>
    </source>
</evidence>
<dbReference type="GO" id="GO:0004497">
    <property type="term" value="F:monooxygenase activity"/>
    <property type="evidence" value="ECO:0007669"/>
    <property type="project" value="UniProtKB-KW"/>
</dbReference>
<keyword evidence="11 14" id="KW-0472">Membrane</keyword>
<comment type="similarity">
    <text evidence="3 13">Belongs to the cytochrome P450 family.</text>
</comment>
<keyword evidence="8 13" id="KW-0560">Oxidoreductase</keyword>
<dbReference type="PANTHER" id="PTHR24305">
    <property type="entry name" value="CYTOCHROME P450"/>
    <property type="match status" value="1"/>
</dbReference>
<dbReference type="GO" id="GO:0020037">
    <property type="term" value="F:heme binding"/>
    <property type="evidence" value="ECO:0007669"/>
    <property type="project" value="InterPro"/>
</dbReference>
<evidence type="ECO:0000256" key="8">
    <source>
        <dbReference type="ARBA" id="ARBA00023002"/>
    </source>
</evidence>
<dbReference type="InterPro" id="IPR036396">
    <property type="entry name" value="Cyt_P450_sf"/>
</dbReference>